<accession>A0A178JFZ6</accession>
<comment type="caution">
    <text evidence="14">The sequence shown here is derived from an EMBL/GenBank/DDBJ whole genome shotgun (WGS) entry which is preliminary data.</text>
</comment>
<dbReference type="InterPro" id="IPR050298">
    <property type="entry name" value="Gram-neg_bact_OMP"/>
</dbReference>
<dbReference type="SUPFAM" id="SSF56935">
    <property type="entry name" value="Porins"/>
    <property type="match status" value="1"/>
</dbReference>
<dbReference type="GO" id="GO:0006811">
    <property type="term" value="P:monoatomic ion transport"/>
    <property type="evidence" value="ECO:0007669"/>
    <property type="project" value="UniProtKB-KW"/>
</dbReference>
<feature type="signal peptide" evidence="11">
    <location>
        <begin position="1"/>
        <end position="28"/>
    </location>
</feature>
<evidence type="ECO:0000256" key="9">
    <source>
        <dbReference type="ARBA" id="ARBA00023136"/>
    </source>
</evidence>
<comment type="subcellular location">
    <subcellularLocation>
        <location evidence="1">Cell outer membrane</location>
        <topology evidence="1">Multi-pass membrane protein</topology>
    </subcellularLocation>
</comment>
<evidence type="ECO:0000256" key="1">
    <source>
        <dbReference type="ARBA" id="ARBA00004571"/>
    </source>
</evidence>
<keyword evidence="7" id="KW-0406">Ion transport</keyword>
<dbReference type="Proteomes" id="UP001150001">
    <property type="component" value="Unassembled WGS sequence"/>
</dbReference>
<dbReference type="GO" id="GO:0009279">
    <property type="term" value="C:cell outer membrane"/>
    <property type="evidence" value="ECO:0007669"/>
    <property type="project" value="UniProtKB-SubCell"/>
</dbReference>
<evidence type="ECO:0000313" key="15">
    <source>
        <dbReference type="Proteomes" id="UP000094761"/>
    </source>
</evidence>
<keyword evidence="5" id="KW-0812">Transmembrane</keyword>
<evidence type="ECO:0000256" key="11">
    <source>
        <dbReference type="SAM" id="SignalP"/>
    </source>
</evidence>
<evidence type="ECO:0000256" key="4">
    <source>
        <dbReference type="ARBA" id="ARBA00022452"/>
    </source>
</evidence>
<dbReference type="Gene3D" id="2.40.160.10">
    <property type="entry name" value="Porin"/>
    <property type="match status" value="1"/>
</dbReference>
<dbReference type="InterPro" id="IPR023614">
    <property type="entry name" value="Porin_dom_sf"/>
</dbReference>
<sequence length="392" mass="42400">MDTVTTRSRRLQLSALTVSIALSTQINAMEIYNAEGTTLDVYGAIALHVTHNDFDQAEVIMLENGWLVEDPGSYLGVSASHTLAPFSLYAAAEGDLELNSASDSLLSNSQDFLISRQVYVGLEHDDFGSITIGKQESPYMVTDIGYFSYWAGGTGLLLSDQLGSRRTANTVVWNNSFGDFQVGLQYQAKRSEDQITFGNGYSAGALFVGKNALPPSMGGDPSSISAIKVNDGYSGSISYNPEGLLLVAAYNQANDISGQGLDLLSQQPMTLKDAQHTAWALGIVADITDTTKIAARYENATNDYKDGNPKAKYQTATLGIQHNWLPHLRSYAGFDTVRDSTSGATHSTIFNDFHVGTAFAPVAWGEVYLEYYNGHHHTVTGNAFYLGAAIMF</sequence>
<reference evidence="13" key="2">
    <citation type="submission" date="2022-11" db="EMBL/GenBank/DDBJ databases">
        <title>Role of the vibriolysin VemA secreted by the emergent pathogen Vibrio europaeus in the colonization of Manila clam mucus.</title>
        <authorList>
            <person name="Martinez C."/>
            <person name="Rodriguez S."/>
            <person name="Vences A."/>
            <person name="Barja J.L."/>
            <person name="Toranzo A.E."/>
            <person name="Dubert J."/>
        </authorList>
    </citation>
    <scope>NUCLEOTIDE SEQUENCE</scope>
    <source>
        <strain evidence="13">3454</strain>
    </source>
</reference>
<feature type="domain" description="Porin" evidence="12">
    <location>
        <begin position="15"/>
        <end position="340"/>
    </location>
</feature>
<keyword evidence="16" id="KW-1185">Reference proteome</keyword>
<reference evidence="14 15" key="1">
    <citation type="submission" date="2016-03" db="EMBL/GenBank/DDBJ databases">
        <title>Draft genome sequence of the Vibrio tubiashii subs. europaeus.</title>
        <authorList>
            <person name="Spinard E."/>
            <person name="Dubert J."/>
            <person name="Nelson D.R."/>
            <person name="Barja J.L."/>
        </authorList>
    </citation>
    <scope>NUCLEOTIDE SEQUENCE [LARGE SCALE GENOMIC DNA]</scope>
    <source>
        <strain evidence="15">PP-638</strain>
        <strain evidence="14">PP2-638</strain>
    </source>
</reference>
<dbReference type="GO" id="GO:0046930">
    <property type="term" value="C:pore complex"/>
    <property type="evidence" value="ECO:0007669"/>
    <property type="project" value="UniProtKB-KW"/>
</dbReference>
<organism evidence="14 15">
    <name type="scientific">Vibrio europaeus</name>
    <dbReference type="NCBI Taxonomy" id="300876"/>
    <lineage>
        <taxon>Bacteria</taxon>
        <taxon>Pseudomonadati</taxon>
        <taxon>Pseudomonadota</taxon>
        <taxon>Gammaproteobacteria</taxon>
        <taxon>Vibrionales</taxon>
        <taxon>Vibrionaceae</taxon>
        <taxon>Vibrio</taxon>
        <taxon>Vibrio oreintalis group</taxon>
    </lineage>
</organism>
<keyword evidence="6 11" id="KW-0732">Signal</keyword>
<evidence type="ECO:0000259" key="12">
    <source>
        <dbReference type="Pfam" id="PF13609"/>
    </source>
</evidence>
<dbReference type="PANTHER" id="PTHR34501">
    <property type="entry name" value="PROTEIN YDDL-RELATED"/>
    <property type="match status" value="1"/>
</dbReference>
<feature type="chain" id="PRO_5044550740" evidence="11">
    <location>
        <begin position="29"/>
        <end position="392"/>
    </location>
</feature>
<proteinExistence type="predicted"/>
<gene>
    <name evidence="14" type="ORF">AZ468_06905</name>
    <name evidence="13" type="ORF">OPW20_15285</name>
</gene>
<evidence type="ECO:0000256" key="2">
    <source>
        <dbReference type="ARBA" id="ARBA00011233"/>
    </source>
</evidence>
<dbReference type="InterPro" id="IPR033900">
    <property type="entry name" value="Gram_neg_porin_domain"/>
</dbReference>
<keyword evidence="10" id="KW-0998">Cell outer membrane</keyword>
<protein>
    <submittedName>
        <fullName evidence="13">Porin</fullName>
    </submittedName>
</protein>
<evidence type="ECO:0000256" key="10">
    <source>
        <dbReference type="ARBA" id="ARBA00023237"/>
    </source>
</evidence>
<name>A0A178JFZ6_9VIBR</name>
<evidence type="ECO:0000256" key="7">
    <source>
        <dbReference type="ARBA" id="ARBA00023065"/>
    </source>
</evidence>
<dbReference type="EMBL" id="JAPFIT010000018">
    <property type="protein sequence ID" value="MDC5741433.1"/>
    <property type="molecule type" value="Genomic_DNA"/>
</dbReference>
<dbReference type="CDD" id="cd00342">
    <property type="entry name" value="gram_neg_porins"/>
    <property type="match status" value="1"/>
</dbReference>
<comment type="subunit">
    <text evidence="2">Homotrimer.</text>
</comment>
<dbReference type="PANTHER" id="PTHR34501:SF9">
    <property type="entry name" value="MAJOR OUTER MEMBRANE PROTEIN P.IA"/>
    <property type="match status" value="1"/>
</dbReference>
<dbReference type="EMBL" id="LUAX01000001">
    <property type="protein sequence ID" value="OAN00851.1"/>
    <property type="molecule type" value="Genomic_DNA"/>
</dbReference>
<evidence type="ECO:0000256" key="3">
    <source>
        <dbReference type="ARBA" id="ARBA00022448"/>
    </source>
</evidence>
<dbReference type="RefSeq" id="WP_069666736.1">
    <property type="nucleotide sequence ID" value="NZ_JAPFIM010000026.1"/>
</dbReference>
<keyword evidence="9" id="KW-0472">Membrane</keyword>
<evidence type="ECO:0000256" key="8">
    <source>
        <dbReference type="ARBA" id="ARBA00023114"/>
    </source>
</evidence>
<evidence type="ECO:0000313" key="14">
    <source>
        <dbReference type="EMBL" id="OAN00851.1"/>
    </source>
</evidence>
<dbReference type="Pfam" id="PF13609">
    <property type="entry name" value="Porin_4"/>
    <property type="match status" value="1"/>
</dbReference>
<dbReference type="GO" id="GO:0015288">
    <property type="term" value="F:porin activity"/>
    <property type="evidence" value="ECO:0007669"/>
    <property type="project" value="UniProtKB-KW"/>
</dbReference>
<dbReference type="AlphaFoldDB" id="A0A178JFZ6"/>
<keyword evidence="8" id="KW-0626">Porin</keyword>
<evidence type="ECO:0000313" key="16">
    <source>
        <dbReference type="Proteomes" id="UP001150001"/>
    </source>
</evidence>
<evidence type="ECO:0000256" key="5">
    <source>
        <dbReference type="ARBA" id="ARBA00022692"/>
    </source>
</evidence>
<evidence type="ECO:0000313" key="13">
    <source>
        <dbReference type="EMBL" id="MDC5741433.1"/>
    </source>
</evidence>
<keyword evidence="4" id="KW-1134">Transmembrane beta strand</keyword>
<dbReference type="OrthoDB" id="5689851at2"/>
<dbReference type="GeneID" id="78075412"/>
<dbReference type="Proteomes" id="UP000094761">
    <property type="component" value="Unassembled WGS sequence"/>
</dbReference>
<keyword evidence="3" id="KW-0813">Transport</keyword>
<evidence type="ECO:0000256" key="6">
    <source>
        <dbReference type="ARBA" id="ARBA00022729"/>
    </source>
</evidence>